<dbReference type="FunCoup" id="A0A5F8A730">
    <property type="interactions" value="42"/>
</dbReference>
<dbReference type="InterPro" id="IPR008952">
    <property type="entry name" value="Tetraspanin_EC2_sf"/>
</dbReference>
<dbReference type="STRING" id="9544.ENSMMUP00000073753"/>
<dbReference type="Proteomes" id="UP000006718">
    <property type="component" value="Chromosome 11"/>
</dbReference>
<dbReference type="GO" id="GO:0007283">
    <property type="term" value="P:spermatogenesis"/>
    <property type="evidence" value="ECO:0007669"/>
    <property type="project" value="Ensembl"/>
</dbReference>
<keyword evidence="7" id="KW-0325">Glycoprotein</keyword>
<keyword evidence="6 10" id="KW-0472">Membrane</keyword>
<name>A0A5F8A730_MACMU</name>
<feature type="transmembrane region" description="Helical" evidence="10">
    <location>
        <begin position="85"/>
        <end position="109"/>
    </location>
</feature>
<dbReference type="PROSITE" id="PS00421">
    <property type="entry name" value="TM4_1"/>
    <property type="match status" value="1"/>
</dbReference>
<dbReference type="PANTHER" id="PTHR19282">
    <property type="entry name" value="TETRASPANIN"/>
    <property type="match status" value="1"/>
</dbReference>
<evidence type="ECO:0000256" key="9">
    <source>
        <dbReference type="ARBA" id="ARBA00072053"/>
    </source>
</evidence>
<keyword evidence="5 10" id="KW-1133">Transmembrane helix</keyword>
<dbReference type="VEuPathDB" id="HostDB:ENSMMUG00000006469"/>
<evidence type="ECO:0000256" key="1">
    <source>
        <dbReference type="ARBA" id="ARBA00004651"/>
    </source>
</evidence>
<dbReference type="SUPFAM" id="SSF48652">
    <property type="entry name" value="Tetraspanin"/>
    <property type="match status" value="1"/>
</dbReference>
<evidence type="ECO:0000256" key="7">
    <source>
        <dbReference type="ARBA" id="ARBA00023180"/>
    </source>
</evidence>
<keyword evidence="3" id="KW-1003">Cell membrane</keyword>
<dbReference type="AlphaFoldDB" id="A0A5F8A730"/>
<evidence type="ECO:0000256" key="6">
    <source>
        <dbReference type="ARBA" id="ARBA00023136"/>
    </source>
</evidence>
<dbReference type="CDD" id="cd03154">
    <property type="entry name" value="TM4SF3_like_LEL"/>
    <property type="match status" value="1"/>
</dbReference>
<dbReference type="GO" id="GO:0005886">
    <property type="term" value="C:plasma membrane"/>
    <property type="evidence" value="ECO:0007669"/>
    <property type="project" value="UniProtKB-SubCell"/>
</dbReference>
<comment type="subunit">
    <text evidence="8">Forms homooligomers. Interacts with MEP1B. Interacts with integrin alpha3/ITGA3. Interacts with RICTOR and MTOR. Interacts with ADAM17. Interacts with ECE1.</text>
</comment>
<evidence type="ECO:0000313" key="12">
    <source>
        <dbReference type="Proteomes" id="UP000006718"/>
    </source>
</evidence>
<proteinExistence type="inferred from homology"/>
<dbReference type="Bgee" id="ENSMMUG00000006469">
    <property type="expression patterns" value="Expressed in colon and 17 other cell types or tissues"/>
</dbReference>
<dbReference type="InParanoid" id="A0A5F8A730"/>
<dbReference type="InterPro" id="IPR018499">
    <property type="entry name" value="Tetraspanin/Peripherin"/>
</dbReference>
<dbReference type="FunFam" id="1.10.1450.10:FF:000031">
    <property type="entry name" value="Tetraspanin"/>
    <property type="match status" value="1"/>
</dbReference>
<comment type="similarity">
    <text evidence="2">Belongs to the tetraspanin (TM4SF) family.</text>
</comment>
<dbReference type="Gene3D" id="1.10.1450.10">
    <property type="entry name" value="Tetraspanin"/>
    <property type="match status" value="1"/>
</dbReference>
<organism evidence="11 12">
    <name type="scientific">Macaca mulatta</name>
    <name type="common">Rhesus macaque</name>
    <dbReference type="NCBI Taxonomy" id="9544"/>
    <lineage>
        <taxon>Eukaryota</taxon>
        <taxon>Metazoa</taxon>
        <taxon>Chordata</taxon>
        <taxon>Craniata</taxon>
        <taxon>Vertebrata</taxon>
        <taxon>Euteleostomi</taxon>
        <taxon>Mammalia</taxon>
        <taxon>Eutheria</taxon>
        <taxon>Euarchontoglires</taxon>
        <taxon>Primates</taxon>
        <taxon>Haplorrhini</taxon>
        <taxon>Catarrhini</taxon>
        <taxon>Cercopithecidae</taxon>
        <taxon>Cercopithecinae</taxon>
        <taxon>Macaca</taxon>
    </lineage>
</organism>
<sequence>MAGVSGCIKYSMFTFNFLFWLCGILILALSIWVRVGSDSQGILNSTNVSSSSHVAADILIAVGAIIMIMGFLGCCGAIKESRCMLLLFFIGLLLILLLQVAAGILGAVFKSESDRIINETLHDNTELLSTTGERAKQFQQAMAEFQKEFKCCGLVNGAADWGNNFQQDPKLCECLDTQRPCTNYNGEQVYEEPCISTIKDLLAKSFIIVIGIAFGLAVIERIGVNHFKKEEVLVSSSHLNYISSKVLVSRKSQHSRSIYWVWCFLWSCIARSGANESVDVSSYHQ</sequence>
<gene>
    <name evidence="11 13" type="primary">TSPAN8</name>
</gene>
<keyword evidence="12" id="KW-1185">Reference proteome</keyword>
<dbReference type="InterPro" id="IPR018503">
    <property type="entry name" value="Tetraspanin_CS"/>
</dbReference>
<keyword evidence="4 10" id="KW-0812">Transmembrane</keyword>
<evidence type="ECO:0000256" key="5">
    <source>
        <dbReference type="ARBA" id="ARBA00022989"/>
    </source>
</evidence>
<evidence type="ECO:0000313" key="11">
    <source>
        <dbReference type="Ensembl" id="ENSMMUP00000073753.1"/>
    </source>
</evidence>
<reference evidence="11" key="2">
    <citation type="submission" date="2019-01" db="EMBL/GenBank/DDBJ databases">
        <authorList>
            <person name="Graves T."/>
            <person name="Eichler E.E."/>
            <person name="Wilson R.K."/>
        </authorList>
    </citation>
    <scope>NUCLEOTIDE SEQUENCE [LARGE SCALE GENOMIC DNA]</scope>
    <source>
        <strain evidence="11">17573</strain>
    </source>
</reference>
<evidence type="ECO:0000313" key="13">
    <source>
        <dbReference type="VGNC" id="VGNC:78563"/>
    </source>
</evidence>
<evidence type="ECO:0000256" key="8">
    <source>
        <dbReference type="ARBA" id="ARBA00064353"/>
    </source>
</evidence>
<dbReference type="GO" id="GO:0010468">
    <property type="term" value="P:regulation of gene expression"/>
    <property type="evidence" value="ECO:0007669"/>
    <property type="project" value="Ensembl"/>
</dbReference>
<comment type="subcellular location">
    <subcellularLocation>
        <location evidence="1">Cell membrane</location>
        <topology evidence="1">Multi-pass membrane protein</topology>
    </subcellularLocation>
</comment>
<protein>
    <recommendedName>
        <fullName evidence="9">Tetraspanin-8</fullName>
    </recommendedName>
</protein>
<feature type="transmembrane region" description="Helical" evidence="10">
    <location>
        <begin position="53"/>
        <end position="78"/>
    </location>
</feature>
<dbReference type="PANTHER" id="PTHR19282:SF380">
    <property type="entry name" value="TETRASPANIN-8"/>
    <property type="match status" value="1"/>
</dbReference>
<dbReference type="GeneTree" id="ENSGT00940000158153"/>
<evidence type="ECO:0000256" key="3">
    <source>
        <dbReference type="ARBA" id="ARBA00022475"/>
    </source>
</evidence>
<reference evidence="11" key="4">
    <citation type="submission" date="2025-09" db="UniProtKB">
        <authorList>
            <consortium name="Ensembl"/>
        </authorList>
    </citation>
    <scope>IDENTIFICATION</scope>
    <source>
        <strain evidence="11">17573</strain>
    </source>
</reference>
<dbReference type="GO" id="GO:0009986">
    <property type="term" value="C:cell surface"/>
    <property type="evidence" value="ECO:0007669"/>
    <property type="project" value="Ensembl"/>
</dbReference>
<evidence type="ECO:0000256" key="10">
    <source>
        <dbReference type="SAM" id="Phobius"/>
    </source>
</evidence>
<dbReference type="ExpressionAtlas" id="A0A5F8A730">
    <property type="expression patterns" value="baseline"/>
</dbReference>
<feature type="transmembrane region" description="Helical" evidence="10">
    <location>
        <begin position="12"/>
        <end position="33"/>
    </location>
</feature>
<dbReference type="PRINTS" id="PR00259">
    <property type="entry name" value="TMFOUR"/>
</dbReference>
<dbReference type="Ensembl" id="ENSMMUT00000084155.1">
    <property type="protein sequence ID" value="ENSMMUP00000073753.1"/>
    <property type="gene ID" value="ENSMMUG00000006469.4"/>
</dbReference>
<accession>A0A5F8A730</accession>
<dbReference type="VGNC" id="VGNC:78563">
    <property type="gene designation" value="TSPAN8"/>
</dbReference>
<reference evidence="12" key="1">
    <citation type="journal article" date="2007" name="Science">
        <title>Evolutionary and biomedical insights from the rhesus macaque genome.</title>
        <authorList>
            <person name="Gibbs R.A."/>
            <person name="Rogers J."/>
            <person name="Katze M.G."/>
            <person name="Bumgarner R."/>
            <person name="Weinstock G.M."/>
            <person name="Mardis E.R."/>
            <person name="Remington K.A."/>
            <person name="Strausberg R.L."/>
            <person name="Venter J.C."/>
            <person name="Wilson R.K."/>
            <person name="Batzer M.A."/>
            <person name="Bustamante C.D."/>
            <person name="Eichler E.E."/>
            <person name="Hahn M.W."/>
            <person name="Hardison R.C."/>
            <person name="Makova K.D."/>
            <person name="Miller W."/>
            <person name="Milosavljevic A."/>
            <person name="Palermo R.E."/>
            <person name="Siepel A."/>
            <person name="Sikela J.M."/>
            <person name="Attaway T."/>
            <person name="Bell S."/>
            <person name="Bernard K.E."/>
            <person name="Buhay C.J."/>
            <person name="Chandrabose M.N."/>
            <person name="Dao M."/>
            <person name="Davis C."/>
            <person name="Delehaunty K.D."/>
            <person name="Ding Y."/>
            <person name="Dinh H.H."/>
            <person name="Dugan-Rocha S."/>
            <person name="Fulton L.A."/>
            <person name="Gabisi R.A."/>
            <person name="Garner T.T."/>
            <person name="Godfrey J."/>
            <person name="Hawes A.C."/>
            <person name="Hernandez J."/>
            <person name="Hines S."/>
            <person name="Holder M."/>
            <person name="Hume J."/>
            <person name="Jhangiani S.N."/>
            <person name="Joshi V."/>
            <person name="Khan Z.M."/>
            <person name="Kirkness E.F."/>
            <person name="Cree A."/>
            <person name="Fowler R.G."/>
            <person name="Lee S."/>
            <person name="Lewis L.R."/>
            <person name="Li Z."/>
            <person name="Liu Y.-S."/>
            <person name="Moore S.M."/>
            <person name="Muzny D."/>
            <person name="Nazareth L.V."/>
            <person name="Ngo D.N."/>
            <person name="Okwuonu G.O."/>
            <person name="Pai G."/>
            <person name="Parker D."/>
            <person name="Paul H.A."/>
            <person name="Pfannkoch C."/>
            <person name="Pohl C.S."/>
            <person name="Rogers Y.-H.C."/>
            <person name="Ruiz S.J."/>
            <person name="Sabo A."/>
            <person name="Santibanez J."/>
            <person name="Schneider B.W."/>
            <person name="Smith S.M."/>
            <person name="Sodergren E."/>
            <person name="Svatek A.F."/>
            <person name="Utterback T.R."/>
            <person name="Vattathil S."/>
            <person name="Warren W."/>
            <person name="White C.S."/>
            <person name="Chinwalla A.T."/>
            <person name="Feng Y."/>
            <person name="Halpern A.L."/>
            <person name="Hillier L.W."/>
            <person name="Huang X."/>
            <person name="Minx P."/>
            <person name="Nelson J.O."/>
            <person name="Pepin K.H."/>
            <person name="Qin X."/>
            <person name="Sutton G.G."/>
            <person name="Venter E."/>
            <person name="Walenz B.P."/>
            <person name="Wallis J.W."/>
            <person name="Worley K.C."/>
            <person name="Yang S.-P."/>
            <person name="Jones S.M."/>
            <person name="Marra M.A."/>
            <person name="Rocchi M."/>
            <person name="Schein J.E."/>
            <person name="Baertsch R."/>
            <person name="Clarke L."/>
            <person name="Csuros M."/>
            <person name="Glasscock J."/>
            <person name="Harris R.A."/>
            <person name="Havlak P."/>
            <person name="Jackson A.R."/>
            <person name="Jiang H."/>
            <person name="Liu Y."/>
            <person name="Messina D.N."/>
            <person name="Shen Y."/>
            <person name="Song H.X.-Z."/>
            <person name="Wylie T."/>
            <person name="Zhang L."/>
            <person name="Birney E."/>
            <person name="Han K."/>
            <person name="Konkel M.K."/>
            <person name="Lee J."/>
            <person name="Smit A.F.A."/>
            <person name="Ullmer B."/>
            <person name="Wang H."/>
            <person name="Xing J."/>
            <person name="Burhans R."/>
            <person name="Cheng Z."/>
            <person name="Karro J.E."/>
            <person name="Ma J."/>
            <person name="Raney B."/>
            <person name="She X."/>
            <person name="Cox M.J."/>
            <person name="Demuth J.P."/>
            <person name="Dumas L.J."/>
            <person name="Han S.-G."/>
            <person name="Hopkins J."/>
            <person name="Karimpour-Fard A."/>
            <person name="Kim Y.H."/>
            <person name="Pollack J.R."/>
            <person name="Vinar T."/>
            <person name="Addo-Quaye C."/>
            <person name="Degenhardt J."/>
            <person name="Denby A."/>
            <person name="Hubisz M.J."/>
            <person name="Indap A."/>
            <person name="Kosiol C."/>
            <person name="Lahn B.T."/>
            <person name="Lawson H.A."/>
            <person name="Marklein A."/>
            <person name="Nielsen R."/>
            <person name="Vallender E.J."/>
            <person name="Clark A.G."/>
            <person name="Ferguson B."/>
            <person name="Hernandez R.D."/>
            <person name="Hirani K."/>
            <person name="Kehrer-Sawatzki H."/>
            <person name="Kolb J."/>
            <person name="Patil S."/>
            <person name="Pu L.-L."/>
            <person name="Ren Y."/>
            <person name="Smith D.G."/>
            <person name="Wheeler D.A."/>
            <person name="Schenck I."/>
            <person name="Ball E.V."/>
            <person name="Chen R."/>
            <person name="Cooper D.N."/>
            <person name="Giardine B."/>
            <person name="Hsu F."/>
            <person name="Kent W.J."/>
            <person name="Lesk A."/>
            <person name="Nelson D.L."/>
            <person name="O'brien W.E."/>
            <person name="Pruefer K."/>
            <person name="Stenson P.D."/>
            <person name="Wallace J.C."/>
            <person name="Ke H."/>
            <person name="Liu X.-M."/>
            <person name="Wang P."/>
            <person name="Xiang A.P."/>
            <person name="Yang F."/>
            <person name="Barber G.P."/>
            <person name="Haussler D."/>
            <person name="Karolchik D."/>
            <person name="Kern A.D."/>
            <person name="Kuhn R.M."/>
            <person name="Smith K.E."/>
            <person name="Zwieg A.S."/>
        </authorList>
    </citation>
    <scope>NUCLEOTIDE SEQUENCE [LARGE SCALE GENOMIC DNA]</scope>
    <source>
        <strain evidence="12">17573</strain>
    </source>
</reference>
<dbReference type="SMR" id="A0A5F8A730"/>
<dbReference type="Pfam" id="PF00335">
    <property type="entry name" value="Tetraspanin"/>
    <property type="match status" value="1"/>
</dbReference>
<evidence type="ECO:0000256" key="2">
    <source>
        <dbReference type="ARBA" id="ARBA00006840"/>
    </source>
</evidence>
<evidence type="ECO:0000256" key="4">
    <source>
        <dbReference type="ARBA" id="ARBA00022692"/>
    </source>
</evidence>
<reference evidence="11" key="3">
    <citation type="submission" date="2025-08" db="UniProtKB">
        <authorList>
            <consortium name="Ensembl"/>
        </authorList>
    </citation>
    <scope>IDENTIFICATION</scope>
    <source>
        <strain evidence="11">17573</strain>
    </source>
</reference>